<dbReference type="InterPro" id="IPR014729">
    <property type="entry name" value="Rossmann-like_a/b/a_fold"/>
</dbReference>
<evidence type="ECO:0000313" key="3">
    <source>
        <dbReference type="EMBL" id="TBN04340.1"/>
    </source>
</evidence>
<organism evidence="3 4">
    <name type="scientific">Hyunsoonleella flava</name>
    <dbReference type="NCBI Taxonomy" id="2527939"/>
    <lineage>
        <taxon>Bacteria</taxon>
        <taxon>Pseudomonadati</taxon>
        <taxon>Bacteroidota</taxon>
        <taxon>Flavobacteriia</taxon>
        <taxon>Flavobacteriales</taxon>
        <taxon>Flavobacteriaceae</taxon>
    </lineage>
</organism>
<evidence type="ECO:0000259" key="2">
    <source>
        <dbReference type="Pfam" id="PF00582"/>
    </source>
</evidence>
<name>A0A4Q9FFC0_9FLAO</name>
<proteinExistence type="inferred from homology"/>
<accession>A0A4Q9FFC0</accession>
<dbReference type="EMBL" id="SIRT01000004">
    <property type="protein sequence ID" value="TBN04340.1"/>
    <property type="molecule type" value="Genomic_DNA"/>
</dbReference>
<dbReference type="Proteomes" id="UP000291142">
    <property type="component" value="Unassembled WGS sequence"/>
</dbReference>
<reference evidence="3 4" key="1">
    <citation type="submission" date="2019-02" db="EMBL/GenBank/DDBJ databases">
        <title>Hyunsoonleella sp., isolated from marine sediment.</title>
        <authorList>
            <person name="Liu B.-T."/>
        </authorList>
    </citation>
    <scope>NUCLEOTIDE SEQUENCE [LARGE SCALE GENOMIC DNA]</scope>
    <source>
        <strain evidence="3 4">T58</strain>
    </source>
</reference>
<dbReference type="InterPro" id="IPR006016">
    <property type="entry name" value="UspA"/>
</dbReference>
<dbReference type="PANTHER" id="PTHR46268:SF6">
    <property type="entry name" value="UNIVERSAL STRESS PROTEIN UP12"/>
    <property type="match status" value="1"/>
</dbReference>
<dbReference type="Gene3D" id="3.40.50.620">
    <property type="entry name" value="HUPs"/>
    <property type="match status" value="2"/>
</dbReference>
<dbReference type="SUPFAM" id="SSF52402">
    <property type="entry name" value="Adenine nucleotide alpha hydrolases-like"/>
    <property type="match status" value="2"/>
</dbReference>
<dbReference type="CDD" id="cd00293">
    <property type="entry name" value="USP-like"/>
    <property type="match status" value="1"/>
</dbReference>
<evidence type="ECO:0000313" key="4">
    <source>
        <dbReference type="Proteomes" id="UP000291142"/>
    </source>
</evidence>
<dbReference type="AlphaFoldDB" id="A0A4Q9FFC0"/>
<dbReference type="InterPro" id="IPR006015">
    <property type="entry name" value="Universal_stress_UspA"/>
</dbReference>
<dbReference type="RefSeq" id="WP_130963810.1">
    <property type="nucleotide sequence ID" value="NZ_SIRT01000004.1"/>
</dbReference>
<protein>
    <submittedName>
        <fullName evidence="3">Universal stress protein</fullName>
    </submittedName>
</protein>
<gene>
    <name evidence="3" type="ORF">EYD45_06895</name>
</gene>
<keyword evidence="4" id="KW-1185">Reference proteome</keyword>
<dbReference type="OrthoDB" id="9788959at2"/>
<dbReference type="PANTHER" id="PTHR46268">
    <property type="entry name" value="STRESS RESPONSE PROTEIN NHAX"/>
    <property type="match status" value="1"/>
</dbReference>
<dbReference type="PRINTS" id="PR01438">
    <property type="entry name" value="UNVRSLSTRESS"/>
</dbReference>
<comment type="similarity">
    <text evidence="1">Belongs to the universal stress protein A family.</text>
</comment>
<feature type="domain" description="UspA" evidence="2">
    <location>
        <begin position="1"/>
        <end position="146"/>
    </location>
</feature>
<evidence type="ECO:0000256" key="1">
    <source>
        <dbReference type="ARBA" id="ARBA00008791"/>
    </source>
</evidence>
<comment type="caution">
    <text evidence="3">The sequence shown here is derived from an EMBL/GenBank/DDBJ whole genome shotgun (WGS) entry which is preliminary data.</text>
</comment>
<sequence length="284" mass="33313">MRKILIPTDFSENAMNAIEFAVELFKYERSDFYIMHTYQDDIYADKVLLDKESVEKVTMQASEASLKKLSSTLSKIKAFSPNPRHNYKLVSTNNLLIDEADKVVIKHNIDIIIMGTKGITNSKKRIFGTNTLQVLKYVQCPVLAIPANYKYTQPKHILFPTNYIIPYKRRELKLLCEMVSPYRAVIDMLYVSKSEKLSRRQEDNKAFIKEELCKNSINFKIVKSRNIINSIYKYIKENYIDMLVMVNTRQSFLESLLFKPTIDELSLYLDIPFLVLQNMRRNQF</sequence>
<dbReference type="Pfam" id="PF00582">
    <property type="entry name" value="Usp"/>
    <property type="match status" value="1"/>
</dbReference>